<keyword evidence="1" id="KW-0472">Membrane</keyword>
<sequence>MTGLIYLWWAWMAAAAVLLVLEMVVPGFLFLGFAIGAAAVGLWLVAGYAVGWHWLVLVFALVSLAAWIALRQMVGIRKGQVKTWDRDINED</sequence>
<accession>A0A327Y6L1</accession>
<dbReference type="EMBL" id="QLMG01000019">
    <property type="protein sequence ID" value="RAK16703.1"/>
    <property type="molecule type" value="Genomic_DNA"/>
</dbReference>
<dbReference type="RefSeq" id="WP_009504870.1">
    <property type="nucleotide sequence ID" value="NZ_LIGK01000015.1"/>
</dbReference>
<keyword evidence="1" id="KW-1133">Transmembrane helix</keyword>
<proteinExistence type="predicted"/>
<evidence type="ECO:0008006" key="4">
    <source>
        <dbReference type="Google" id="ProtNLM"/>
    </source>
</evidence>
<organism evidence="2 3">
    <name type="scientific">Salipiger aestuarii</name>
    <dbReference type="NCBI Taxonomy" id="568098"/>
    <lineage>
        <taxon>Bacteria</taxon>
        <taxon>Pseudomonadati</taxon>
        <taxon>Pseudomonadota</taxon>
        <taxon>Alphaproteobacteria</taxon>
        <taxon>Rhodobacterales</taxon>
        <taxon>Roseobacteraceae</taxon>
        <taxon>Salipiger</taxon>
    </lineage>
</organism>
<evidence type="ECO:0000256" key="1">
    <source>
        <dbReference type="SAM" id="Phobius"/>
    </source>
</evidence>
<reference evidence="2 3" key="1">
    <citation type="submission" date="2018-06" db="EMBL/GenBank/DDBJ databases">
        <title>Genomic Encyclopedia of Archaeal and Bacterial Type Strains, Phase II (KMG-II): from individual species to whole genera.</title>
        <authorList>
            <person name="Goeker M."/>
        </authorList>
    </citation>
    <scope>NUCLEOTIDE SEQUENCE [LARGE SCALE GENOMIC DNA]</scope>
    <source>
        <strain evidence="2 3">DSM 22011</strain>
    </source>
</reference>
<evidence type="ECO:0000313" key="3">
    <source>
        <dbReference type="Proteomes" id="UP000249165"/>
    </source>
</evidence>
<keyword evidence="3" id="KW-1185">Reference proteome</keyword>
<comment type="caution">
    <text evidence="2">The sequence shown here is derived from an EMBL/GenBank/DDBJ whole genome shotgun (WGS) entry which is preliminary data.</text>
</comment>
<feature type="transmembrane region" description="Helical" evidence="1">
    <location>
        <begin position="52"/>
        <end position="70"/>
    </location>
</feature>
<dbReference type="AlphaFoldDB" id="A0A327Y6L1"/>
<feature type="transmembrane region" description="Helical" evidence="1">
    <location>
        <begin position="6"/>
        <end position="21"/>
    </location>
</feature>
<name>A0A327Y6L1_9RHOB</name>
<protein>
    <recommendedName>
        <fullName evidence="4">NfeD-like partner-binding protein</fullName>
    </recommendedName>
</protein>
<feature type="transmembrane region" description="Helical" evidence="1">
    <location>
        <begin position="28"/>
        <end position="46"/>
    </location>
</feature>
<gene>
    <name evidence="2" type="ORF">ATI53_101967</name>
</gene>
<dbReference type="Proteomes" id="UP000249165">
    <property type="component" value="Unassembled WGS sequence"/>
</dbReference>
<keyword evidence="1" id="KW-0812">Transmembrane</keyword>
<evidence type="ECO:0000313" key="2">
    <source>
        <dbReference type="EMBL" id="RAK16703.1"/>
    </source>
</evidence>